<dbReference type="EMBL" id="BGZK01000173">
    <property type="protein sequence ID" value="GBP25879.1"/>
    <property type="molecule type" value="Genomic_DNA"/>
</dbReference>
<evidence type="ECO:0000313" key="1">
    <source>
        <dbReference type="EMBL" id="GBP25879.1"/>
    </source>
</evidence>
<dbReference type="AlphaFoldDB" id="A0A4C1UHT3"/>
<gene>
    <name evidence="1" type="ORF">EVAR_81761_1</name>
</gene>
<keyword evidence="2" id="KW-1185">Reference proteome</keyword>
<reference evidence="1 2" key="1">
    <citation type="journal article" date="2019" name="Commun. Biol.">
        <title>The bagworm genome reveals a unique fibroin gene that provides high tensile strength.</title>
        <authorList>
            <person name="Kono N."/>
            <person name="Nakamura H."/>
            <person name="Ohtoshi R."/>
            <person name="Tomita M."/>
            <person name="Numata K."/>
            <person name="Arakawa K."/>
        </authorList>
    </citation>
    <scope>NUCLEOTIDE SEQUENCE [LARGE SCALE GENOMIC DNA]</scope>
</reference>
<evidence type="ECO:0000313" key="2">
    <source>
        <dbReference type="Proteomes" id="UP000299102"/>
    </source>
</evidence>
<organism evidence="1 2">
    <name type="scientific">Eumeta variegata</name>
    <name type="common">Bagworm moth</name>
    <name type="synonym">Eumeta japonica</name>
    <dbReference type="NCBI Taxonomy" id="151549"/>
    <lineage>
        <taxon>Eukaryota</taxon>
        <taxon>Metazoa</taxon>
        <taxon>Ecdysozoa</taxon>
        <taxon>Arthropoda</taxon>
        <taxon>Hexapoda</taxon>
        <taxon>Insecta</taxon>
        <taxon>Pterygota</taxon>
        <taxon>Neoptera</taxon>
        <taxon>Endopterygota</taxon>
        <taxon>Lepidoptera</taxon>
        <taxon>Glossata</taxon>
        <taxon>Ditrysia</taxon>
        <taxon>Tineoidea</taxon>
        <taxon>Psychidae</taxon>
        <taxon>Oiketicinae</taxon>
        <taxon>Eumeta</taxon>
    </lineage>
</organism>
<proteinExistence type="predicted"/>
<protein>
    <submittedName>
        <fullName evidence="1">Uncharacterized protein</fullName>
    </submittedName>
</protein>
<accession>A0A4C1UHT3</accession>
<dbReference type="Proteomes" id="UP000299102">
    <property type="component" value="Unassembled WGS sequence"/>
</dbReference>
<sequence>MTRTSLIMARKKKNVMYMVTGERNVGVQYNARNFAALNWLRILYCAGTTLPDPSFFSSAFLFYAIATLPLRTSLRQSFVRCTVDGNARAGRQTRRRPTPN</sequence>
<comment type="caution">
    <text evidence="1">The sequence shown here is derived from an EMBL/GenBank/DDBJ whole genome shotgun (WGS) entry which is preliminary data.</text>
</comment>
<name>A0A4C1UHT3_EUMVA</name>